<dbReference type="GO" id="GO:1903785">
    <property type="term" value="P:L-valine transmembrane transport"/>
    <property type="evidence" value="ECO:0007669"/>
    <property type="project" value="TreeGrafter"/>
</dbReference>
<evidence type="ECO:0000256" key="7">
    <source>
        <dbReference type="ARBA" id="ARBA00023136"/>
    </source>
</evidence>
<dbReference type="RefSeq" id="WP_145399316.1">
    <property type="nucleotide sequence ID" value="NZ_VLKU01000011.1"/>
</dbReference>
<dbReference type="PANTHER" id="PTHR34979">
    <property type="entry name" value="INNER MEMBRANE PROTEIN YGAZ"/>
    <property type="match status" value="1"/>
</dbReference>
<comment type="caution">
    <text evidence="9">The sequence shown here is derived from an EMBL/GenBank/DDBJ whole genome shotgun (WGS) entry which is preliminary data.</text>
</comment>
<reference evidence="9 10" key="1">
    <citation type="journal article" date="2015" name="Stand. Genomic Sci.">
        <title>Genomic Encyclopedia of Bacterial and Archaeal Type Strains, Phase III: the genomes of soil and plant-associated and newly described type strains.</title>
        <authorList>
            <person name="Whitman W.B."/>
            <person name="Woyke T."/>
            <person name="Klenk H.P."/>
            <person name="Zhou Y."/>
            <person name="Lilburn T.G."/>
            <person name="Beck B.J."/>
            <person name="De Vos P."/>
            <person name="Vandamme P."/>
            <person name="Eisen J.A."/>
            <person name="Garrity G."/>
            <person name="Hugenholtz P."/>
            <person name="Kyrpides N.C."/>
        </authorList>
    </citation>
    <scope>NUCLEOTIDE SEQUENCE [LARGE SCALE GENOMIC DNA]</scope>
    <source>
        <strain evidence="9 10">CGMCC 1.5364</strain>
    </source>
</reference>
<evidence type="ECO:0000256" key="8">
    <source>
        <dbReference type="SAM" id="Phobius"/>
    </source>
</evidence>
<comment type="similarity">
    <text evidence="2">Belongs to the AzlC family.</text>
</comment>
<dbReference type="EMBL" id="VLKU01000011">
    <property type="protein sequence ID" value="TWI31009.1"/>
    <property type="molecule type" value="Genomic_DNA"/>
</dbReference>
<evidence type="ECO:0000313" key="10">
    <source>
        <dbReference type="Proteomes" id="UP000316225"/>
    </source>
</evidence>
<dbReference type="GO" id="GO:0005886">
    <property type="term" value="C:plasma membrane"/>
    <property type="evidence" value="ECO:0007669"/>
    <property type="project" value="UniProtKB-SubCell"/>
</dbReference>
<accession>A0A562NFN4</accession>
<evidence type="ECO:0000256" key="6">
    <source>
        <dbReference type="ARBA" id="ARBA00022989"/>
    </source>
</evidence>
<keyword evidence="5 8" id="KW-0812">Transmembrane</keyword>
<sequence length="260" mass="27635">MPPDLNAAADPSDRLTPAQQRALARTPRECFLHAMVQSVPFLLVLMPFGLLFGVVAGEAGIDLVQVVGFSMLVLAGASQFTAIQLISDHAPALVVIVSALAVNLRMAMYSASLVPWIGAANGRQRALVAYLLVDQTYALSIEQYERNPKLRLDQRLAYFFGAALAMCAPWVVASVVGYTLGKAIPPELALDFAVPITFLAMIGPMLRTPAHVAAALVSIIAALVFSFLPSGLGLLVAAPLAMLTGAWVEVLTERRKAARA</sequence>
<feature type="transmembrane region" description="Helical" evidence="8">
    <location>
        <begin position="156"/>
        <end position="178"/>
    </location>
</feature>
<dbReference type="OrthoDB" id="3579489at2"/>
<dbReference type="PANTHER" id="PTHR34979:SF1">
    <property type="entry name" value="INNER MEMBRANE PROTEIN YGAZ"/>
    <property type="match status" value="1"/>
</dbReference>
<evidence type="ECO:0000256" key="3">
    <source>
        <dbReference type="ARBA" id="ARBA00022448"/>
    </source>
</evidence>
<keyword evidence="6 8" id="KW-1133">Transmembrane helix</keyword>
<evidence type="ECO:0000256" key="2">
    <source>
        <dbReference type="ARBA" id="ARBA00010735"/>
    </source>
</evidence>
<evidence type="ECO:0000256" key="1">
    <source>
        <dbReference type="ARBA" id="ARBA00004651"/>
    </source>
</evidence>
<dbReference type="AlphaFoldDB" id="A0A562NFN4"/>
<evidence type="ECO:0000313" key="9">
    <source>
        <dbReference type="EMBL" id="TWI31009.1"/>
    </source>
</evidence>
<keyword evidence="10" id="KW-1185">Reference proteome</keyword>
<feature type="transmembrane region" description="Helical" evidence="8">
    <location>
        <begin position="31"/>
        <end position="56"/>
    </location>
</feature>
<keyword evidence="3" id="KW-0813">Transport</keyword>
<protein>
    <submittedName>
        <fullName evidence="9">4-azaleucine resistance transporter AzlC</fullName>
    </submittedName>
</protein>
<dbReference type="Proteomes" id="UP000316225">
    <property type="component" value="Unassembled WGS sequence"/>
</dbReference>
<evidence type="ECO:0000256" key="4">
    <source>
        <dbReference type="ARBA" id="ARBA00022475"/>
    </source>
</evidence>
<feature type="transmembrane region" description="Helical" evidence="8">
    <location>
        <begin position="210"/>
        <end position="228"/>
    </location>
</feature>
<feature type="transmembrane region" description="Helical" evidence="8">
    <location>
        <begin position="63"/>
        <end position="86"/>
    </location>
</feature>
<keyword evidence="7 8" id="KW-0472">Membrane</keyword>
<organism evidence="9 10">
    <name type="scientific">Paracoccus sulfuroxidans</name>
    <dbReference type="NCBI Taxonomy" id="384678"/>
    <lineage>
        <taxon>Bacteria</taxon>
        <taxon>Pseudomonadati</taxon>
        <taxon>Pseudomonadota</taxon>
        <taxon>Alphaproteobacteria</taxon>
        <taxon>Rhodobacterales</taxon>
        <taxon>Paracoccaceae</taxon>
        <taxon>Paracoccus</taxon>
    </lineage>
</organism>
<dbReference type="InterPro" id="IPR011606">
    <property type="entry name" value="Brnchd-chn_aa_trnsp_permease"/>
</dbReference>
<keyword evidence="4" id="KW-1003">Cell membrane</keyword>
<dbReference type="Pfam" id="PF03591">
    <property type="entry name" value="AzlC"/>
    <property type="match status" value="1"/>
</dbReference>
<comment type="subcellular location">
    <subcellularLocation>
        <location evidence="1">Cell membrane</location>
        <topology evidence="1">Multi-pass membrane protein</topology>
    </subcellularLocation>
</comment>
<name>A0A562NFN4_9RHOB</name>
<proteinExistence type="inferred from homology"/>
<gene>
    <name evidence="9" type="ORF">IQ24_03234</name>
</gene>
<feature type="transmembrane region" description="Helical" evidence="8">
    <location>
        <begin position="92"/>
        <end position="117"/>
    </location>
</feature>
<evidence type="ECO:0000256" key="5">
    <source>
        <dbReference type="ARBA" id="ARBA00022692"/>
    </source>
</evidence>
<feature type="transmembrane region" description="Helical" evidence="8">
    <location>
        <begin position="184"/>
        <end position="203"/>
    </location>
</feature>